<accession>A0A9W7DIN8</accession>
<dbReference type="InterPro" id="IPR015943">
    <property type="entry name" value="WD40/YVTN_repeat-like_dom_sf"/>
</dbReference>
<dbReference type="InterPro" id="IPR036322">
    <property type="entry name" value="WD40_repeat_dom_sf"/>
</dbReference>
<dbReference type="Pfam" id="PF00400">
    <property type="entry name" value="WD40"/>
    <property type="match status" value="4"/>
</dbReference>
<dbReference type="AlphaFoldDB" id="A0A9W7DIN8"/>
<dbReference type="Gene3D" id="2.130.10.10">
    <property type="entry name" value="YVTN repeat-like/Quinoprotein amine dehydrogenase"/>
    <property type="match status" value="1"/>
</dbReference>
<dbReference type="OrthoDB" id="1068471at2759"/>
<gene>
    <name evidence="4" type="ORF">Amon01_000270100</name>
</gene>
<keyword evidence="1 3" id="KW-0853">WD repeat</keyword>
<dbReference type="PANTHER" id="PTHR44006">
    <property type="entry name" value="U5 SMALL NUCLEAR RIBONUCLEOPROTEIN 40 KDA PROTEIN"/>
    <property type="match status" value="1"/>
</dbReference>
<evidence type="ECO:0000256" key="1">
    <source>
        <dbReference type="ARBA" id="ARBA00022574"/>
    </source>
</evidence>
<dbReference type="PRINTS" id="PR00320">
    <property type="entry name" value="GPROTEINBRPT"/>
</dbReference>
<evidence type="ECO:0000256" key="2">
    <source>
        <dbReference type="ARBA" id="ARBA00022737"/>
    </source>
</evidence>
<evidence type="ECO:0000313" key="5">
    <source>
        <dbReference type="Proteomes" id="UP001165063"/>
    </source>
</evidence>
<dbReference type="PANTHER" id="PTHR44006:SF1">
    <property type="entry name" value="U5 SMALL NUCLEAR RIBONUCLEOPROTEIN 40 KDA PROTEIN"/>
    <property type="match status" value="1"/>
</dbReference>
<dbReference type="SUPFAM" id="SSF50978">
    <property type="entry name" value="WD40 repeat-like"/>
    <property type="match status" value="1"/>
</dbReference>
<evidence type="ECO:0000256" key="3">
    <source>
        <dbReference type="PROSITE-ProRule" id="PRU00221"/>
    </source>
</evidence>
<dbReference type="InterPro" id="IPR052234">
    <property type="entry name" value="U5_snRNP_Component"/>
</dbReference>
<protein>
    <submittedName>
        <fullName evidence="4">Unnamed protein product</fullName>
    </submittedName>
</protein>
<dbReference type="InterPro" id="IPR020472">
    <property type="entry name" value="WD40_PAC1"/>
</dbReference>
<dbReference type="PROSITE" id="PS50082">
    <property type="entry name" value="WD_REPEATS_2"/>
    <property type="match status" value="2"/>
</dbReference>
<evidence type="ECO:0000313" key="4">
    <source>
        <dbReference type="EMBL" id="GMG22846.1"/>
    </source>
</evidence>
<name>A0A9W7DIN8_AMBMO</name>
<proteinExistence type="predicted"/>
<dbReference type="GO" id="GO:0071013">
    <property type="term" value="C:catalytic step 2 spliceosome"/>
    <property type="evidence" value="ECO:0007669"/>
    <property type="project" value="TreeGrafter"/>
</dbReference>
<dbReference type="SMART" id="SM00320">
    <property type="entry name" value="WD40"/>
    <property type="match status" value="7"/>
</dbReference>
<dbReference type="PROSITE" id="PS50294">
    <property type="entry name" value="WD_REPEATS_REGION"/>
    <property type="match status" value="2"/>
</dbReference>
<feature type="repeat" description="WD" evidence="3">
    <location>
        <begin position="301"/>
        <end position="334"/>
    </location>
</feature>
<reference evidence="4" key="1">
    <citation type="submission" date="2023-04" db="EMBL/GenBank/DDBJ databases">
        <title>Ambrosiozyma monospora NBRC 1965.</title>
        <authorList>
            <person name="Ichikawa N."/>
            <person name="Sato H."/>
            <person name="Tonouchi N."/>
        </authorList>
    </citation>
    <scope>NUCLEOTIDE SEQUENCE</scope>
    <source>
        <strain evidence="4">NBRC 1965</strain>
    </source>
</reference>
<sequence length="334" mass="37245">MSLVLTGNLKSIDKKPTSNVLRLRGHKAPVLTTKFNNDSTLLASGSMDKHLAIWSLNSITESNSDFTDETEIDFNYLQLHKSAITSLAWSNLQETLLFSASADATTCCFDLNKSAKTKTFRQNSSINQIAVSKRDLVLTASDSNGVKLWDLRSKFPIAEIPSKFPVLTCCIDTHNDTSLYFSGIDPTVHCYDIRNTQTPTWSESNQVHSITSLSLSRNGEYLLSKSLDGTIKYFDSRLIVKGKRAKPYLFDGPKATQEDYLIRSILVESETDDTKKTVVSGSNDGFIYSWDFLSRKLLDRIEGHTGTILDLDYSSMLGKMATCSNDTTVILRDL</sequence>
<dbReference type="EMBL" id="BSXU01001017">
    <property type="protein sequence ID" value="GMG22846.1"/>
    <property type="molecule type" value="Genomic_DNA"/>
</dbReference>
<comment type="caution">
    <text evidence="4">The sequence shown here is derived from an EMBL/GenBank/DDBJ whole genome shotgun (WGS) entry which is preliminary data.</text>
</comment>
<keyword evidence="5" id="KW-1185">Reference proteome</keyword>
<feature type="repeat" description="WD" evidence="3">
    <location>
        <begin position="23"/>
        <end position="64"/>
    </location>
</feature>
<dbReference type="InterPro" id="IPR001680">
    <property type="entry name" value="WD40_rpt"/>
</dbReference>
<dbReference type="GO" id="GO:0003723">
    <property type="term" value="F:RNA binding"/>
    <property type="evidence" value="ECO:0007669"/>
    <property type="project" value="TreeGrafter"/>
</dbReference>
<organism evidence="4 5">
    <name type="scientific">Ambrosiozyma monospora</name>
    <name type="common">Yeast</name>
    <name type="synonym">Endomycopsis monosporus</name>
    <dbReference type="NCBI Taxonomy" id="43982"/>
    <lineage>
        <taxon>Eukaryota</taxon>
        <taxon>Fungi</taxon>
        <taxon>Dikarya</taxon>
        <taxon>Ascomycota</taxon>
        <taxon>Saccharomycotina</taxon>
        <taxon>Pichiomycetes</taxon>
        <taxon>Pichiales</taxon>
        <taxon>Pichiaceae</taxon>
        <taxon>Ambrosiozyma</taxon>
    </lineage>
</organism>
<dbReference type="Proteomes" id="UP001165063">
    <property type="component" value="Unassembled WGS sequence"/>
</dbReference>
<keyword evidence="2" id="KW-0677">Repeat</keyword>